<evidence type="ECO:0000259" key="2">
    <source>
        <dbReference type="PROSITE" id="PS51186"/>
    </source>
</evidence>
<dbReference type="PANTHER" id="PTHR13947:SF37">
    <property type="entry name" value="LD18367P"/>
    <property type="match status" value="1"/>
</dbReference>
<dbReference type="PANTHER" id="PTHR13947">
    <property type="entry name" value="GNAT FAMILY N-ACETYLTRANSFERASE"/>
    <property type="match status" value="1"/>
</dbReference>
<accession>A0A1M5K3N2</accession>
<dbReference type="OrthoDB" id="5419426at2"/>
<dbReference type="Proteomes" id="UP000184516">
    <property type="component" value="Unassembled WGS sequence"/>
</dbReference>
<dbReference type="EMBL" id="FQWB01000004">
    <property type="protein sequence ID" value="SHG47374.1"/>
    <property type="molecule type" value="Genomic_DNA"/>
</dbReference>
<gene>
    <name evidence="3" type="ORF">SAMN05443549_104171</name>
</gene>
<name>A0A1M5K3N2_9FLAO</name>
<dbReference type="CDD" id="cd04301">
    <property type="entry name" value="NAT_SF"/>
    <property type="match status" value="1"/>
</dbReference>
<dbReference type="InterPro" id="IPR050769">
    <property type="entry name" value="NAT_camello-type"/>
</dbReference>
<dbReference type="GO" id="GO:0008080">
    <property type="term" value="F:N-acetyltransferase activity"/>
    <property type="evidence" value="ECO:0007669"/>
    <property type="project" value="InterPro"/>
</dbReference>
<dbReference type="AlphaFoldDB" id="A0A1M5K3N2"/>
<protein>
    <submittedName>
        <fullName evidence="3">Putative acetyltransferase</fullName>
    </submittedName>
</protein>
<proteinExistence type="predicted"/>
<evidence type="ECO:0000313" key="4">
    <source>
        <dbReference type="Proteomes" id="UP000184516"/>
    </source>
</evidence>
<dbReference type="Gene3D" id="3.40.630.30">
    <property type="match status" value="1"/>
</dbReference>
<feature type="domain" description="N-acetyltransferase" evidence="2">
    <location>
        <begin position="4"/>
        <end position="162"/>
    </location>
</feature>
<keyword evidence="4" id="KW-1185">Reference proteome</keyword>
<dbReference type="InterPro" id="IPR016181">
    <property type="entry name" value="Acyl_CoA_acyltransferase"/>
</dbReference>
<reference evidence="4" key="1">
    <citation type="submission" date="2016-11" db="EMBL/GenBank/DDBJ databases">
        <authorList>
            <person name="Varghese N."/>
            <person name="Submissions S."/>
        </authorList>
    </citation>
    <scope>NUCLEOTIDE SEQUENCE [LARGE SCALE GENOMIC DNA]</scope>
    <source>
        <strain evidence="4">DSM 19978</strain>
    </source>
</reference>
<evidence type="ECO:0000313" key="3">
    <source>
        <dbReference type="EMBL" id="SHG47374.1"/>
    </source>
</evidence>
<dbReference type="Pfam" id="PF00583">
    <property type="entry name" value="Acetyltransf_1"/>
    <property type="match status" value="1"/>
</dbReference>
<dbReference type="InterPro" id="IPR000182">
    <property type="entry name" value="GNAT_dom"/>
</dbReference>
<evidence type="ECO:0000256" key="1">
    <source>
        <dbReference type="ARBA" id="ARBA00022679"/>
    </source>
</evidence>
<dbReference type="STRING" id="468056.SAMN05443549_104171"/>
<organism evidence="3 4">
    <name type="scientific">Flavobacterium fluvii</name>
    <dbReference type="NCBI Taxonomy" id="468056"/>
    <lineage>
        <taxon>Bacteria</taxon>
        <taxon>Pseudomonadati</taxon>
        <taxon>Bacteroidota</taxon>
        <taxon>Flavobacteriia</taxon>
        <taxon>Flavobacteriales</taxon>
        <taxon>Flavobacteriaceae</taxon>
        <taxon>Flavobacterium</taxon>
    </lineage>
</organism>
<dbReference type="RefSeq" id="WP_073370501.1">
    <property type="nucleotide sequence ID" value="NZ_FQWB01000004.1"/>
</dbReference>
<dbReference type="SUPFAM" id="SSF55729">
    <property type="entry name" value="Acyl-CoA N-acyltransferases (Nat)"/>
    <property type="match status" value="1"/>
</dbReference>
<sequence>MENWSIRKIEKKDNQAVAQLIRTVFDELNIPKVGTAYADPYLDLMFEEYNKPKSVYYVVENNGKIIGGAGMAPLEKEAETICELQKMYFLPEARGLGIGSLMMEKCLQAAKDFGFEKCYLETMPFMHDAQKLYKKVGFDYICSPMGSTGHVSCPVWMLKELI</sequence>
<dbReference type="PROSITE" id="PS51186">
    <property type="entry name" value="GNAT"/>
    <property type="match status" value="1"/>
</dbReference>
<keyword evidence="1 3" id="KW-0808">Transferase</keyword>